<keyword evidence="3" id="KW-1185">Reference proteome</keyword>
<feature type="compositionally biased region" description="Low complexity" evidence="1">
    <location>
        <begin position="44"/>
        <end position="58"/>
    </location>
</feature>
<evidence type="ECO:0000313" key="3">
    <source>
        <dbReference type="Proteomes" id="UP001212841"/>
    </source>
</evidence>
<dbReference type="GO" id="GO:0005634">
    <property type="term" value="C:nucleus"/>
    <property type="evidence" value="ECO:0007669"/>
    <property type="project" value="TreeGrafter"/>
</dbReference>
<dbReference type="GO" id="GO:0000307">
    <property type="term" value="C:cyclin-dependent protein kinase holoenzyme complex"/>
    <property type="evidence" value="ECO:0007669"/>
    <property type="project" value="TreeGrafter"/>
</dbReference>
<evidence type="ECO:0000313" key="2">
    <source>
        <dbReference type="EMBL" id="KAJ3053026.1"/>
    </source>
</evidence>
<dbReference type="InterPro" id="IPR013922">
    <property type="entry name" value="Cyclin_PHO80-like"/>
</dbReference>
<dbReference type="CDD" id="cd20557">
    <property type="entry name" value="CYCLIN_ScPCL1-like"/>
    <property type="match status" value="1"/>
</dbReference>
<comment type="caution">
    <text evidence="2">The sequence shown here is derived from an EMBL/GenBank/DDBJ whole genome shotgun (WGS) entry which is preliminary data.</text>
</comment>
<dbReference type="Gene3D" id="1.10.472.10">
    <property type="entry name" value="Cyclin-like"/>
    <property type="match status" value="1"/>
</dbReference>
<evidence type="ECO:0000256" key="1">
    <source>
        <dbReference type="SAM" id="MobiDB-lite"/>
    </source>
</evidence>
<accession>A0AAD5SEG5</accession>
<reference evidence="2" key="1">
    <citation type="submission" date="2020-05" db="EMBL/GenBank/DDBJ databases">
        <title>Phylogenomic resolution of chytrid fungi.</title>
        <authorList>
            <person name="Stajich J.E."/>
            <person name="Amses K."/>
            <person name="Simmons R."/>
            <person name="Seto K."/>
            <person name="Myers J."/>
            <person name="Bonds A."/>
            <person name="Quandt C.A."/>
            <person name="Barry K."/>
            <person name="Liu P."/>
            <person name="Grigoriev I."/>
            <person name="Longcore J.E."/>
            <person name="James T.Y."/>
        </authorList>
    </citation>
    <scope>NUCLEOTIDE SEQUENCE</scope>
    <source>
        <strain evidence="2">JEL0318</strain>
    </source>
</reference>
<dbReference type="PANTHER" id="PTHR15615:SF120">
    <property type="entry name" value="CYCLIN N-TERMINAL DOMAIN-CONTAINING PROTEIN"/>
    <property type="match status" value="1"/>
</dbReference>
<gene>
    <name evidence="2" type="ORF">HK097_005197</name>
</gene>
<name>A0AAD5SEG5_9FUNG</name>
<feature type="region of interest" description="Disordered" evidence="1">
    <location>
        <begin position="20"/>
        <end position="58"/>
    </location>
</feature>
<dbReference type="EMBL" id="JADGJD010000244">
    <property type="protein sequence ID" value="KAJ3053026.1"/>
    <property type="molecule type" value="Genomic_DNA"/>
</dbReference>
<proteinExistence type="predicted"/>
<protein>
    <recommendedName>
        <fullName evidence="4">Cyclin</fullName>
    </recommendedName>
</protein>
<sequence>MSRMEIDSYASGSSRTNSWIPDSGIYVTPADGKRRSPGRDKTGGSRTTEGTTTERSTSSNLFNIHSSSAIPVTGKLSAEASEFVCFAVHRIWNRIPLKSSSDQTFPATTTSSGLVIPLGTELWYPSFVTAVHTLIHRAGCSLPHLMIALLYVARLRQSIKTSTPTGEGAEFRVFTSALILAQKYHTDERYANKTWAKFTGLPLNDVNTMEREFLSGVGGRLHVKREEYERWLKSVQVLGVEHGRIVSRAAEVEQRLAVLREAGLMEDPDALRRARSWPERGEGGRALDRSPPRSKEV</sequence>
<evidence type="ECO:0008006" key="4">
    <source>
        <dbReference type="Google" id="ProtNLM"/>
    </source>
</evidence>
<dbReference type="GO" id="GO:0016538">
    <property type="term" value="F:cyclin-dependent protein serine/threonine kinase regulator activity"/>
    <property type="evidence" value="ECO:0007669"/>
    <property type="project" value="TreeGrafter"/>
</dbReference>
<dbReference type="Pfam" id="PF08613">
    <property type="entry name" value="Cyclin"/>
    <property type="match status" value="1"/>
</dbReference>
<dbReference type="PANTHER" id="PTHR15615">
    <property type="match status" value="1"/>
</dbReference>
<dbReference type="AlphaFoldDB" id="A0AAD5SEG5"/>
<feature type="compositionally biased region" description="Basic and acidic residues" evidence="1">
    <location>
        <begin position="31"/>
        <end position="43"/>
    </location>
</feature>
<organism evidence="2 3">
    <name type="scientific">Rhizophlyctis rosea</name>
    <dbReference type="NCBI Taxonomy" id="64517"/>
    <lineage>
        <taxon>Eukaryota</taxon>
        <taxon>Fungi</taxon>
        <taxon>Fungi incertae sedis</taxon>
        <taxon>Chytridiomycota</taxon>
        <taxon>Chytridiomycota incertae sedis</taxon>
        <taxon>Chytridiomycetes</taxon>
        <taxon>Rhizophlyctidales</taxon>
        <taxon>Rhizophlyctidaceae</taxon>
        <taxon>Rhizophlyctis</taxon>
    </lineage>
</organism>
<feature type="region of interest" description="Disordered" evidence="1">
    <location>
        <begin position="270"/>
        <end position="297"/>
    </location>
</feature>
<dbReference type="GO" id="GO:0019901">
    <property type="term" value="F:protein kinase binding"/>
    <property type="evidence" value="ECO:0007669"/>
    <property type="project" value="InterPro"/>
</dbReference>
<dbReference type="Proteomes" id="UP001212841">
    <property type="component" value="Unassembled WGS sequence"/>
</dbReference>